<evidence type="ECO:0000313" key="1">
    <source>
        <dbReference type="EMBL" id="KAL2860091.1"/>
    </source>
</evidence>
<protein>
    <submittedName>
        <fullName evidence="1">Uncharacterized protein</fullName>
    </submittedName>
</protein>
<sequence>MTTLKCTTPSTLCPDCTAIKTNLSLSPKITRADPTTQPKTYPIIFWKTMPGSTDLPNLYLFCRRAERMLATEAKVTATVWTSIFKDKGEAGTKTVKILVDFAGFTPISEDIKRRLFEGAAENVGVGLKLPTMLADGKLAAHPSLVRLEFFNGMHEAAREGRLLNPNHVPLSITV</sequence>
<proteinExistence type="predicted"/>
<accession>A0ABR4L6G7</accession>
<keyword evidence="2" id="KW-1185">Reference proteome</keyword>
<dbReference type="RefSeq" id="XP_070904782.1">
    <property type="nucleotide sequence ID" value="XM_071044064.1"/>
</dbReference>
<gene>
    <name evidence="1" type="ORF">BJX68DRAFT_261062</name>
</gene>
<comment type="caution">
    <text evidence="1">The sequence shown here is derived from an EMBL/GenBank/DDBJ whole genome shotgun (WGS) entry which is preliminary data.</text>
</comment>
<dbReference type="EMBL" id="JBFXLR010000002">
    <property type="protein sequence ID" value="KAL2860091.1"/>
    <property type="molecule type" value="Genomic_DNA"/>
</dbReference>
<organism evidence="1 2">
    <name type="scientific">Aspergillus pseudodeflectus</name>
    <dbReference type="NCBI Taxonomy" id="176178"/>
    <lineage>
        <taxon>Eukaryota</taxon>
        <taxon>Fungi</taxon>
        <taxon>Dikarya</taxon>
        <taxon>Ascomycota</taxon>
        <taxon>Pezizomycotina</taxon>
        <taxon>Eurotiomycetes</taxon>
        <taxon>Eurotiomycetidae</taxon>
        <taxon>Eurotiales</taxon>
        <taxon>Aspergillaceae</taxon>
        <taxon>Aspergillus</taxon>
        <taxon>Aspergillus subgen. Nidulantes</taxon>
    </lineage>
</organism>
<dbReference type="GeneID" id="98159228"/>
<dbReference type="Proteomes" id="UP001610444">
    <property type="component" value="Unassembled WGS sequence"/>
</dbReference>
<evidence type="ECO:0000313" key="2">
    <source>
        <dbReference type="Proteomes" id="UP001610444"/>
    </source>
</evidence>
<reference evidence="1 2" key="1">
    <citation type="submission" date="2024-07" db="EMBL/GenBank/DDBJ databases">
        <title>Section-level genome sequencing and comparative genomics of Aspergillus sections Usti and Cavernicolus.</title>
        <authorList>
            <consortium name="Lawrence Berkeley National Laboratory"/>
            <person name="Nybo J.L."/>
            <person name="Vesth T.C."/>
            <person name="Theobald S."/>
            <person name="Frisvad J.C."/>
            <person name="Larsen T.O."/>
            <person name="Kjaerboelling I."/>
            <person name="Rothschild-Mancinelli K."/>
            <person name="Lyhne E.K."/>
            <person name="Kogle M.E."/>
            <person name="Barry K."/>
            <person name="Clum A."/>
            <person name="Na H."/>
            <person name="Ledsgaard L."/>
            <person name="Lin J."/>
            <person name="Lipzen A."/>
            <person name="Kuo A."/>
            <person name="Riley R."/>
            <person name="Mondo S."/>
            <person name="LaButti K."/>
            <person name="Haridas S."/>
            <person name="Pangalinan J."/>
            <person name="Salamov A.A."/>
            <person name="Simmons B.A."/>
            <person name="Magnuson J.K."/>
            <person name="Chen J."/>
            <person name="Drula E."/>
            <person name="Henrissat B."/>
            <person name="Wiebenga A."/>
            <person name="Lubbers R.J."/>
            <person name="Gomes A.C."/>
            <person name="Macurrencykelacurrency M.R."/>
            <person name="Stajich J."/>
            <person name="Grigoriev I.V."/>
            <person name="Mortensen U.H."/>
            <person name="De vries R.P."/>
            <person name="Baker S.E."/>
            <person name="Andersen M.R."/>
        </authorList>
    </citation>
    <scope>NUCLEOTIDE SEQUENCE [LARGE SCALE GENOMIC DNA]</scope>
    <source>
        <strain evidence="1 2">CBS 756.74</strain>
    </source>
</reference>
<name>A0ABR4L6G7_9EURO</name>